<evidence type="ECO:0000256" key="10">
    <source>
        <dbReference type="ARBA" id="ARBA00022833"/>
    </source>
</evidence>
<keyword evidence="9" id="KW-0378">Hydrolase</keyword>
<gene>
    <name evidence="14" type="primary">MEP6</name>
    <name evidence="14" type="ORF">DIS24_g10007</name>
</gene>
<keyword evidence="11" id="KW-0482">Metalloprotease</keyword>
<dbReference type="EC" id="3.4.24.39" evidence="4"/>
<evidence type="ECO:0000256" key="6">
    <source>
        <dbReference type="ARBA" id="ARBA00022685"/>
    </source>
</evidence>
<dbReference type="GO" id="GO:0006508">
    <property type="term" value="P:proteolysis"/>
    <property type="evidence" value="ECO:0007669"/>
    <property type="project" value="UniProtKB-KW"/>
</dbReference>
<keyword evidence="12" id="KW-0865">Zymogen</keyword>
<dbReference type="Proteomes" id="UP001175001">
    <property type="component" value="Unassembled WGS sequence"/>
</dbReference>
<evidence type="ECO:0000256" key="7">
    <source>
        <dbReference type="ARBA" id="ARBA00022723"/>
    </source>
</evidence>
<evidence type="ECO:0000256" key="3">
    <source>
        <dbReference type="ARBA" id="ARBA00010279"/>
    </source>
</evidence>
<evidence type="ECO:0000256" key="12">
    <source>
        <dbReference type="ARBA" id="ARBA00023145"/>
    </source>
</evidence>
<keyword evidence="7" id="KW-0479">Metal-binding</keyword>
<dbReference type="PANTHER" id="PTHR37016:SF3">
    <property type="entry name" value="NEUTRAL PROTEASE 2-RELATED"/>
    <property type="match status" value="1"/>
</dbReference>
<dbReference type="EMBL" id="JAUJDW010000098">
    <property type="protein sequence ID" value="KAK0638260.1"/>
    <property type="molecule type" value="Genomic_DNA"/>
</dbReference>
<dbReference type="GO" id="GO:0046872">
    <property type="term" value="F:metal ion binding"/>
    <property type="evidence" value="ECO:0007669"/>
    <property type="project" value="UniProtKB-KW"/>
</dbReference>
<dbReference type="Pfam" id="PF02102">
    <property type="entry name" value="Peptidase_M35"/>
    <property type="match status" value="1"/>
</dbReference>
<feature type="signal peptide" evidence="13">
    <location>
        <begin position="1"/>
        <end position="21"/>
    </location>
</feature>
<dbReference type="InterPro" id="IPR001384">
    <property type="entry name" value="Peptidase_M35"/>
</dbReference>
<evidence type="ECO:0000256" key="4">
    <source>
        <dbReference type="ARBA" id="ARBA00012431"/>
    </source>
</evidence>
<comment type="caution">
    <text evidence="14">The sequence shown here is derived from an EMBL/GenBank/DDBJ whole genome shotgun (WGS) entry which is preliminary data.</text>
</comment>
<reference evidence="14" key="1">
    <citation type="submission" date="2023-06" db="EMBL/GenBank/DDBJ databases">
        <title>Multi-omics analyses reveal the molecular pathogenesis toolkit of Lasiodiplodia hormozganensis, a cross-kingdom pathogen.</title>
        <authorList>
            <person name="Felix C."/>
            <person name="Meneses R."/>
            <person name="Goncalves M.F.M."/>
            <person name="Tilleman L."/>
            <person name="Duarte A.S."/>
            <person name="Jorrin-Novo J.V."/>
            <person name="Van De Peer Y."/>
            <person name="Deforce D."/>
            <person name="Van Nieuwerburgh F."/>
            <person name="Esteves A.C."/>
            <person name="Alves A."/>
        </authorList>
    </citation>
    <scope>NUCLEOTIDE SEQUENCE</scope>
    <source>
        <strain evidence="14">CBS 339.90</strain>
    </source>
</reference>
<feature type="chain" id="PRO_5041274544" description="deuterolysin" evidence="13">
    <location>
        <begin position="22"/>
        <end position="437"/>
    </location>
</feature>
<evidence type="ECO:0000256" key="5">
    <source>
        <dbReference type="ARBA" id="ARBA00022670"/>
    </source>
</evidence>
<evidence type="ECO:0000256" key="8">
    <source>
        <dbReference type="ARBA" id="ARBA00022729"/>
    </source>
</evidence>
<dbReference type="Gene3D" id="2.60.40.2970">
    <property type="match status" value="1"/>
</dbReference>
<evidence type="ECO:0000256" key="11">
    <source>
        <dbReference type="ARBA" id="ARBA00023049"/>
    </source>
</evidence>
<evidence type="ECO:0000256" key="9">
    <source>
        <dbReference type="ARBA" id="ARBA00022801"/>
    </source>
</evidence>
<dbReference type="PANTHER" id="PTHR37016">
    <property type="match status" value="1"/>
</dbReference>
<evidence type="ECO:0000256" key="1">
    <source>
        <dbReference type="ARBA" id="ARBA00001187"/>
    </source>
</evidence>
<dbReference type="AlphaFoldDB" id="A0AA39XR44"/>
<evidence type="ECO:0000313" key="14">
    <source>
        <dbReference type="EMBL" id="KAK0638260.1"/>
    </source>
</evidence>
<keyword evidence="5 14" id="KW-0645">Protease</keyword>
<comment type="catalytic activity">
    <reaction evidence="1">
        <text>Preferential cleavage of bonds with hydrophobic residues in P1'. Also 3-Asn-|-Gln-4 and 8-Gly-|-Ser-9 bonds in insulin B chain.</text>
        <dbReference type="EC" id="3.4.24.39"/>
    </reaction>
</comment>
<sequence>MKFSLLLVAFMALANCTLVFCQDEFPPFGFEFNVAALKIMRFFKCADPKGFYEPPDGGAAIAIDFKEPVFDPQVDVSIAPVGGHTAEGSTAVEALLTNNAMMSIDVFRPGSILDMRTISKANVYYAANNSEVPYQGVEVFTNRNVSTDQDWITIPAGQCKSTQFDVADSYDLSAGGDYYYQIDTHTLARHSKQHDLEKSVRLVSNRLLVKDVDGALAAQGLAAQAKHSDLAKTDFFIAQQRCLIEQQDILKQAQKWATKMAIDGAWHALISDEASMSRDWFIHFYHTNSAQARCYVVDMLIKFAEKLRTDNRYRRIDCIDRLQMCNPTTMAYSEVRPGRQYVQVIHICPAAFTTLFEHTPNAGVLDLAMVLFTKTTTLPVYGGEAPVRGQAQRSFLSEDVNGLPMAALLPWEVASRNAETWTYYIQWANLLPNYPPA</sequence>
<keyword evidence="10" id="KW-0862">Zinc</keyword>
<dbReference type="Gene3D" id="3.40.390.10">
    <property type="entry name" value="Collagenase (Catalytic Domain)"/>
    <property type="match status" value="1"/>
</dbReference>
<dbReference type="InterPro" id="IPR050414">
    <property type="entry name" value="Fungal_M35_metalloproteases"/>
</dbReference>
<evidence type="ECO:0000256" key="13">
    <source>
        <dbReference type="SAM" id="SignalP"/>
    </source>
</evidence>
<dbReference type="GO" id="GO:0004222">
    <property type="term" value="F:metalloendopeptidase activity"/>
    <property type="evidence" value="ECO:0007669"/>
    <property type="project" value="InterPro"/>
</dbReference>
<proteinExistence type="inferred from homology"/>
<keyword evidence="15" id="KW-1185">Reference proteome</keyword>
<keyword evidence="8 13" id="KW-0732">Signal</keyword>
<keyword evidence="6" id="KW-0165">Cleavage on pair of basic residues</keyword>
<dbReference type="SUPFAM" id="SSF55486">
    <property type="entry name" value="Metalloproteases ('zincins'), catalytic domain"/>
    <property type="match status" value="1"/>
</dbReference>
<protein>
    <recommendedName>
        <fullName evidence="4">deuterolysin</fullName>
        <ecNumber evidence="4">3.4.24.39</ecNumber>
    </recommendedName>
</protein>
<dbReference type="InterPro" id="IPR024079">
    <property type="entry name" value="MetalloPept_cat_dom_sf"/>
</dbReference>
<evidence type="ECO:0000313" key="15">
    <source>
        <dbReference type="Proteomes" id="UP001175001"/>
    </source>
</evidence>
<evidence type="ECO:0000256" key="2">
    <source>
        <dbReference type="ARBA" id="ARBA00001947"/>
    </source>
</evidence>
<comment type="similarity">
    <text evidence="3">Belongs to the peptidase M35 family.</text>
</comment>
<comment type="cofactor">
    <cofactor evidence="2">
        <name>Zn(2+)</name>
        <dbReference type="ChEBI" id="CHEBI:29105"/>
    </cofactor>
</comment>
<name>A0AA39XR44_9PEZI</name>
<accession>A0AA39XR44</accession>
<organism evidence="14 15">
    <name type="scientific">Lasiodiplodia hormozganensis</name>
    <dbReference type="NCBI Taxonomy" id="869390"/>
    <lineage>
        <taxon>Eukaryota</taxon>
        <taxon>Fungi</taxon>
        <taxon>Dikarya</taxon>
        <taxon>Ascomycota</taxon>
        <taxon>Pezizomycotina</taxon>
        <taxon>Dothideomycetes</taxon>
        <taxon>Dothideomycetes incertae sedis</taxon>
        <taxon>Botryosphaeriales</taxon>
        <taxon>Botryosphaeriaceae</taxon>
        <taxon>Lasiodiplodia</taxon>
    </lineage>
</organism>